<dbReference type="InterPro" id="IPR018247">
    <property type="entry name" value="EF_Hand_1_Ca_BS"/>
</dbReference>
<gene>
    <name evidence="4" type="ORF">CEUSTIGMA_g2207.t1</name>
</gene>
<keyword evidence="5" id="KW-1185">Reference proteome</keyword>
<evidence type="ECO:0000256" key="1">
    <source>
        <dbReference type="ARBA" id="ARBA00022837"/>
    </source>
</evidence>
<evidence type="ECO:0000313" key="4">
    <source>
        <dbReference type="EMBL" id="GAX74760.1"/>
    </source>
</evidence>
<dbReference type="PROSITE" id="PS50222">
    <property type="entry name" value="EF_HAND_2"/>
    <property type="match status" value="1"/>
</dbReference>
<comment type="caution">
    <text evidence="4">The sequence shown here is derived from an EMBL/GenBank/DDBJ whole genome shotgun (WGS) entry which is preliminary data.</text>
</comment>
<dbReference type="GO" id="GO:0005509">
    <property type="term" value="F:calcium ion binding"/>
    <property type="evidence" value="ECO:0007669"/>
    <property type="project" value="InterPro"/>
</dbReference>
<dbReference type="CDD" id="cd00051">
    <property type="entry name" value="EFh"/>
    <property type="match status" value="1"/>
</dbReference>
<feature type="compositionally biased region" description="Polar residues" evidence="2">
    <location>
        <begin position="825"/>
        <end position="840"/>
    </location>
</feature>
<feature type="region of interest" description="Disordered" evidence="2">
    <location>
        <begin position="622"/>
        <end position="665"/>
    </location>
</feature>
<evidence type="ECO:0000259" key="3">
    <source>
        <dbReference type="PROSITE" id="PS50222"/>
    </source>
</evidence>
<feature type="region of interest" description="Disordered" evidence="2">
    <location>
        <begin position="903"/>
        <end position="922"/>
    </location>
</feature>
<proteinExistence type="predicted"/>
<sequence length="1334" mass="143278">MSLSVLWREKAENGGLWNLQNELNLTPCESCGVSLYYLELLAQSVLNLSSESSSTASILHEILSPSLSNQKLRLWEAVPTKHTGHPDWYVVHSPSSSFQDMVAALLLQLAPEAQPGRPQLPPEYKQGIFLWIDVFALAPAAYDVEKFFELTNTALSACSLGVQVVVDRGLAVLDRTWSLHEVFVMLRNKGKLAVRVTMPGDLSVEEIRKMHYKCQAIDISKSEPGRGRTTQEKTAVLAEMRHGWGLQRTNRELSICLSCALYCRLRWSESPRDHAHLAALLLQSKEVYQLQQLISNLPGLGADVETLKEIQELFQIYDHSGAGELDRPTFLQCMESAGWSREDAENIFDQVDTDGGGSVGLPEFENWWILEGSHKAGKKAVAYTYGSLLKNLESLTAWCQRHDLKEFSDFFSTSATSLVNATRRLRDVGLSLKPAMVAGHQHDLNDVSNDDENEEEDGLSRPSKSSEIQLLPLPALRPGSDSVLQAVAAKISSGRAVDVKAACQPMYHLLVEHAPFLDTHPEALDPPSAASTQEQQCKLLGIYLACFARVLALFGPSRKDQVGFMLEHAAKLWNLERIDKRVHGDPILSIKDICGAEMKMAGTAKIKSVQLQMSKVLASTRLSTASDNRPVSKGASLSRPESRPKTKGSTNSLQNSASSSVTSERHATNAQIATFGSASASLMAAELPALSELRQRLRSGNGGIVTYSNINTFDFESKTLAVNPVAAAAAAATGNASVSRIGSNQGAIEKLSLPPMGRMSLSGGFEAGARFGRFSLQAPPLSHGCDDRDVLQEQLSSVAETGDDSDPSDKMLHLTVSKPNKQKGGMTTNRKTPSWSSKGYSATSTFSLDDGNGDHCPSDHSGPGTKLQQMLQSLDQVRRPGTGSTSVSFLTSSTGCIPSHHLNATTSSAGNASPPRTDTSMPRMTRHVSISGATALSSATYLNSEGNMKACQPCPPLSDPPFPHVAEKKASIARRLQPRRQPSMPDMSQMSKVSSLQARDEQNAAATTATVMSRPVSRFALNPGSLHKSNIPDHSKDGLESFLIQSSPGTIEFTVPPLPSDPQAEGLPHGNGAGSEPESSQVGRSSLRGRFGGRKMNASLPEKVVGVAGIQQHKSSSVLHGRQSLSGVSVREGLTAHGELDTRSSSGNNKTLHALILAMRAGLEGPEAAASIITPGSEHLRHLNTAGRESRTVSSNGSSPMNPRSGLRSIEGTVSTTANCRNNADEKSFSPKLSCPGSPMLPSLGVDTDGGRHHYAMDDEGPAPRVDDVSFDPKSLLSSYHGKEAALNKGQLSPLPHPLAKGTAMDPCMKHTLLQGAERSAAVQLPIVKGATGR</sequence>
<feature type="region of interest" description="Disordered" evidence="2">
    <location>
        <begin position="1186"/>
        <end position="1270"/>
    </location>
</feature>
<feature type="compositionally biased region" description="Polar residues" evidence="2">
    <location>
        <begin position="1192"/>
        <end position="1202"/>
    </location>
</feature>
<dbReference type="Gene3D" id="1.10.238.10">
    <property type="entry name" value="EF-hand"/>
    <property type="match status" value="1"/>
</dbReference>
<accession>A0A250WW61</accession>
<evidence type="ECO:0000313" key="5">
    <source>
        <dbReference type="Proteomes" id="UP000232323"/>
    </source>
</evidence>
<dbReference type="EMBL" id="BEGY01000009">
    <property type="protein sequence ID" value="GAX74760.1"/>
    <property type="molecule type" value="Genomic_DNA"/>
</dbReference>
<feature type="compositionally biased region" description="Low complexity" evidence="2">
    <location>
        <begin position="649"/>
        <end position="662"/>
    </location>
</feature>
<feature type="region of interest" description="Disordered" evidence="2">
    <location>
        <begin position="1050"/>
        <end position="1095"/>
    </location>
</feature>
<organism evidence="4 5">
    <name type="scientific">Chlamydomonas eustigma</name>
    <dbReference type="NCBI Taxonomy" id="1157962"/>
    <lineage>
        <taxon>Eukaryota</taxon>
        <taxon>Viridiplantae</taxon>
        <taxon>Chlorophyta</taxon>
        <taxon>core chlorophytes</taxon>
        <taxon>Chlorophyceae</taxon>
        <taxon>CS clade</taxon>
        <taxon>Chlamydomonadales</taxon>
        <taxon>Chlamydomonadaceae</taxon>
        <taxon>Chlamydomonas</taxon>
    </lineage>
</organism>
<reference evidence="4 5" key="1">
    <citation type="submission" date="2017-08" db="EMBL/GenBank/DDBJ databases">
        <title>Acidophilic green algal genome provides insights into adaptation to an acidic environment.</title>
        <authorList>
            <person name="Hirooka S."/>
            <person name="Hirose Y."/>
            <person name="Kanesaki Y."/>
            <person name="Higuchi S."/>
            <person name="Fujiwara T."/>
            <person name="Onuma R."/>
            <person name="Era A."/>
            <person name="Ohbayashi R."/>
            <person name="Uzuka A."/>
            <person name="Nozaki H."/>
            <person name="Yoshikawa H."/>
            <person name="Miyagishima S.Y."/>
        </authorList>
    </citation>
    <scope>NUCLEOTIDE SEQUENCE [LARGE SCALE GENOMIC DNA]</scope>
    <source>
        <strain evidence="4 5">NIES-2499</strain>
    </source>
</reference>
<feature type="domain" description="EF-hand" evidence="3">
    <location>
        <begin position="339"/>
        <end position="374"/>
    </location>
</feature>
<dbReference type="Proteomes" id="UP000232323">
    <property type="component" value="Unassembled WGS sequence"/>
</dbReference>
<dbReference type="InterPro" id="IPR011992">
    <property type="entry name" value="EF-hand-dom_pair"/>
</dbReference>
<name>A0A250WW61_9CHLO</name>
<feature type="compositionally biased region" description="Polar residues" evidence="2">
    <location>
        <begin position="1212"/>
        <end position="1222"/>
    </location>
</feature>
<keyword evidence="1" id="KW-0106">Calcium</keyword>
<evidence type="ECO:0000256" key="2">
    <source>
        <dbReference type="SAM" id="MobiDB-lite"/>
    </source>
</evidence>
<feature type="region of interest" description="Disordered" evidence="2">
    <location>
        <begin position="439"/>
        <end position="466"/>
    </location>
</feature>
<feature type="compositionally biased region" description="Acidic residues" evidence="2">
    <location>
        <begin position="448"/>
        <end position="457"/>
    </location>
</feature>
<dbReference type="PROSITE" id="PS00018">
    <property type="entry name" value="EF_HAND_1"/>
    <property type="match status" value="1"/>
</dbReference>
<dbReference type="OrthoDB" id="531745at2759"/>
<dbReference type="SUPFAM" id="SSF47473">
    <property type="entry name" value="EF-hand"/>
    <property type="match status" value="1"/>
</dbReference>
<protein>
    <recommendedName>
        <fullName evidence="3">EF-hand domain-containing protein</fullName>
    </recommendedName>
</protein>
<feature type="region of interest" description="Disordered" evidence="2">
    <location>
        <begin position="818"/>
        <end position="840"/>
    </location>
</feature>
<dbReference type="InterPro" id="IPR002048">
    <property type="entry name" value="EF_hand_dom"/>
</dbReference>